<dbReference type="Proteomes" id="UP000748756">
    <property type="component" value="Unassembled WGS sequence"/>
</dbReference>
<reference evidence="3" key="1">
    <citation type="journal article" date="2020" name="Fungal Divers.">
        <title>Resolving the Mortierellaceae phylogeny through synthesis of multi-gene phylogenetics and phylogenomics.</title>
        <authorList>
            <person name="Vandepol N."/>
            <person name="Liber J."/>
            <person name="Desiro A."/>
            <person name="Na H."/>
            <person name="Kennedy M."/>
            <person name="Barry K."/>
            <person name="Grigoriev I.V."/>
            <person name="Miller A.N."/>
            <person name="O'Donnell K."/>
            <person name="Stajich J.E."/>
            <person name="Bonito G."/>
        </authorList>
    </citation>
    <scope>NUCLEOTIDE SEQUENCE</scope>
    <source>
        <strain evidence="3">NRRL 6426</strain>
    </source>
</reference>
<protein>
    <submittedName>
        <fullName evidence="3">Uncharacterized protein</fullName>
    </submittedName>
</protein>
<feature type="compositionally biased region" description="Basic and acidic residues" evidence="1">
    <location>
        <begin position="732"/>
        <end position="744"/>
    </location>
</feature>
<gene>
    <name evidence="3" type="ORF">BG015_007635</name>
</gene>
<proteinExistence type="predicted"/>
<feature type="compositionally biased region" description="Basic and acidic residues" evidence="1">
    <location>
        <begin position="487"/>
        <end position="506"/>
    </location>
</feature>
<evidence type="ECO:0000256" key="2">
    <source>
        <dbReference type="SAM" id="Phobius"/>
    </source>
</evidence>
<feature type="region of interest" description="Disordered" evidence="1">
    <location>
        <begin position="183"/>
        <end position="203"/>
    </location>
</feature>
<dbReference type="EMBL" id="JAAAUQ010000404">
    <property type="protein sequence ID" value="KAF9150565.1"/>
    <property type="molecule type" value="Genomic_DNA"/>
</dbReference>
<feature type="compositionally biased region" description="Basic residues" evidence="1">
    <location>
        <begin position="702"/>
        <end position="714"/>
    </location>
</feature>
<accession>A0A9P5RY77</accession>
<feature type="compositionally biased region" description="Basic and acidic residues" evidence="1">
    <location>
        <begin position="287"/>
        <end position="328"/>
    </location>
</feature>
<feature type="compositionally biased region" description="Acidic residues" evidence="1">
    <location>
        <begin position="275"/>
        <end position="285"/>
    </location>
</feature>
<feature type="compositionally biased region" description="Low complexity" evidence="1">
    <location>
        <begin position="434"/>
        <end position="443"/>
    </location>
</feature>
<feature type="compositionally biased region" description="Basic residues" evidence="1">
    <location>
        <begin position="557"/>
        <end position="572"/>
    </location>
</feature>
<feature type="compositionally biased region" description="Basic and acidic residues" evidence="1">
    <location>
        <begin position="352"/>
        <end position="387"/>
    </location>
</feature>
<feature type="region of interest" description="Disordered" evidence="1">
    <location>
        <begin position="666"/>
        <end position="823"/>
    </location>
</feature>
<keyword evidence="4" id="KW-1185">Reference proteome</keyword>
<feature type="compositionally biased region" description="Low complexity" evidence="1">
    <location>
        <begin position="772"/>
        <end position="811"/>
    </location>
</feature>
<comment type="caution">
    <text evidence="3">The sequence shown here is derived from an EMBL/GenBank/DDBJ whole genome shotgun (WGS) entry which is preliminary data.</text>
</comment>
<feature type="compositionally biased region" description="Polar residues" evidence="1">
    <location>
        <begin position="507"/>
        <end position="517"/>
    </location>
</feature>
<keyword evidence="2" id="KW-0812">Transmembrane</keyword>
<organism evidence="3 4">
    <name type="scientific">Linnemannia schmuckeri</name>
    <dbReference type="NCBI Taxonomy" id="64567"/>
    <lineage>
        <taxon>Eukaryota</taxon>
        <taxon>Fungi</taxon>
        <taxon>Fungi incertae sedis</taxon>
        <taxon>Mucoromycota</taxon>
        <taxon>Mortierellomycotina</taxon>
        <taxon>Mortierellomycetes</taxon>
        <taxon>Mortierellales</taxon>
        <taxon>Mortierellaceae</taxon>
        <taxon>Linnemannia</taxon>
    </lineage>
</organism>
<feature type="compositionally biased region" description="Acidic residues" evidence="1">
    <location>
        <begin position="254"/>
        <end position="266"/>
    </location>
</feature>
<keyword evidence="2" id="KW-1133">Transmembrane helix</keyword>
<feature type="compositionally biased region" description="Basic and acidic residues" evidence="1">
    <location>
        <begin position="573"/>
        <end position="582"/>
    </location>
</feature>
<feature type="transmembrane region" description="Helical" evidence="2">
    <location>
        <begin position="21"/>
        <end position="41"/>
    </location>
</feature>
<feature type="compositionally biased region" description="Basic and acidic residues" evidence="1">
    <location>
        <begin position="592"/>
        <end position="602"/>
    </location>
</feature>
<evidence type="ECO:0000313" key="4">
    <source>
        <dbReference type="Proteomes" id="UP000748756"/>
    </source>
</evidence>
<sequence length="861" mass="91965">MVHQRQHQQSTNGGTGSRAPLLVLGAAALMIQGLLVLPTTANAEAAININTNNNDDASVVANSGSGKVSFDLGVRHNLQTIASLSTGGTGPAGAGPQLWRATSAAAMVSHSNNAATPANLQQYQDQAQEQQKDSLKSPSSALYCKVRLEETSNASVAVNSTTTTPTMVTKNAGVVEEVHDIQSGEKDIVVDGGDPENEDDKKDDVTAVAVAEEEAFSVILNRVSLTIPFTDSNDEKKKSNKKTAATAVRKEEEEKVNDDNDVDVQNENDKSTAADETEIETETEVDTAAKEAADAETSRVGDQIVLDKDGNFVKDVTLDTKAEKKDADVSSTEKNGEPAAADVTSDNTSKSPKSEGDEQEEEEKKDPRAAGDKKTNEDKNGDEGKEVNEDEDDKEAEEAKKDEAVTVIPEGSRKKKTNHHEQAFATLREQLLKQQRQQQQQQQPSTEVANTTEAPVEPDQVTDATTPSIAEDDITTLARAADFVPPEDMRAVMNAKDEKDKKENKKIQSPLTSQQIADTEHQGANAFFELFAADVFPDVKLVGNNQLQDLNFEQRLNKQKKDRKVKAAKKKQQQQDKKDKKVANKKSGQKQQQDRHQNEKRAIAATIAPDITEEERIHAALESIFGKVRAAKIEAEADDSADVEITAQGFGKSIFATAAEADTAADTTATADAHEDGEDAKAIDFDQDLDDEPIGILGAGKKEHHKKKHHKHHAKIAEGDATTVFTTSDDAMDTKNSKDTKDDNNLTPPADSPMSKPSAGNLPDRTIPSPSAGQPKPQQHQPQQPASGAASPASPSEGAPPAGAKGGPVAPSKDETGTAGFGTVPMFGPAQLDLGNSAASLLASRGSIALAFVFGVAWMVL</sequence>
<dbReference type="AlphaFoldDB" id="A0A9P5RY77"/>
<evidence type="ECO:0000313" key="3">
    <source>
        <dbReference type="EMBL" id="KAF9150565.1"/>
    </source>
</evidence>
<name>A0A9P5RY77_9FUNG</name>
<dbReference type="OrthoDB" id="2450106at2759"/>
<evidence type="ECO:0000256" key="1">
    <source>
        <dbReference type="SAM" id="MobiDB-lite"/>
    </source>
</evidence>
<feature type="region of interest" description="Disordered" evidence="1">
    <location>
        <begin position="553"/>
        <end position="607"/>
    </location>
</feature>
<keyword evidence="2" id="KW-0472">Membrane</keyword>
<feature type="region of interest" description="Disordered" evidence="1">
    <location>
        <begin position="230"/>
        <end position="518"/>
    </location>
</feature>
<feature type="compositionally biased region" description="Polar residues" evidence="1">
    <location>
        <begin position="444"/>
        <end position="453"/>
    </location>
</feature>